<dbReference type="KEGG" id="xtr:100497780"/>
<dbReference type="CDD" id="cd15911">
    <property type="entry name" value="7tmA_OR11A-like"/>
    <property type="match status" value="1"/>
</dbReference>
<dbReference type="GeneID" id="100497780"/>
<keyword evidence="3 14" id="KW-0716">Sensory transduction</keyword>
<dbReference type="PANTHER" id="PTHR24242:SF393">
    <property type="entry name" value="OLFACTORY RECEPTOR"/>
    <property type="match status" value="1"/>
</dbReference>
<evidence type="ECO:0000313" key="17">
    <source>
        <dbReference type="RefSeq" id="XP_002932139.3"/>
    </source>
</evidence>
<dbReference type="PRINTS" id="PR00245">
    <property type="entry name" value="OLFACTORYR"/>
</dbReference>
<dbReference type="PRINTS" id="PR00237">
    <property type="entry name" value="GPCRRHODOPSN"/>
</dbReference>
<evidence type="ECO:0000256" key="3">
    <source>
        <dbReference type="ARBA" id="ARBA00022606"/>
    </source>
</evidence>
<feature type="transmembrane region" description="Helical" evidence="14">
    <location>
        <begin position="81"/>
        <end position="105"/>
    </location>
</feature>
<dbReference type="SUPFAM" id="SSF81321">
    <property type="entry name" value="Family A G protein-coupled receptor-like"/>
    <property type="match status" value="1"/>
</dbReference>
<dbReference type="GO" id="GO:0005886">
    <property type="term" value="C:plasma membrane"/>
    <property type="evidence" value="ECO:0007669"/>
    <property type="project" value="UniProtKB-SubCell"/>
</dbReference>
<evidence type="ECO:0000256" key="9">
    <source>
        <dbReference type="ARBA" id="ARBA00023157"/>
    </source>
</evidence>
<dbReference type="RefSeq" id="XP_002932139.3">
    <property type="nucleotide sequence ID" value="XM_002932093.3"/>
</dbReference>
<dbReference type="OrthoDB" id="9444602at2759"/>
<reference evidence="17" key="1">
    <citation type="submission" date="2025-08" db="UniProtKB">
        <authorList>
            <consortium name="RefSeq"/>
        </authorList>
    </citation>
    <scope>IDENTIFICATION</scope>
    <source>
        <strain evidence="17">Nigerian</strain>
        <tissue evidence="17">Liver and blood</tissue>
    </source>
</reference>
<evidence type="ECO:0000256" key="12">
    <source>
        <dbReference type="ARBA" id="ARBA00023224"/>
    </source>
</evidence>
<evidence type="ECO:0000256" key="8">
    <source>
        <dbReference type="ARBA" id="ARBA00023136"/>
    </source>
</evidence>
<proteinExistence type="inferred from homology"/>
<evidence type="ECO:0000256" key="13">
    <source>
        <dbReference type="RuleBase" id="RU000688"/>
    </source>
</evidence>
<keyword evidence="9" id="KW-1015">Disulfide bond</keyword>
<name>A0A8J0QLF8_XENTR</name>
<feature type="transmembrane region" description="Helical" evidence="14">
    <location>
        <begin position="282"/>
        <end position="301"/>
    </location>
</feature>
<feature type="transmembrane region" description="Helical" evidence="14">
    <location>
        <begin position="111"/>
        <end position="130"/>
    </location>
</feature>
<dbReference type="PANTHER" id="PTHR24242">
    <property type="entry name" value="G-PROTEIN COUPLED RECEPTOR"/>
    <property type="match status" value="1"/>
</dbReference>
<evidence type="ECO:0000256" key="11">
    <source>
        <dbReference type="ARBA" id="ARBA00023180"/>
    </source>
</evidence>
<keyword evidence="8 14" id="KW-0472">Membrane</keyword>
<evidence type="ECO:0000256" key="6">
    <source>
        <dbReference type="ARBA" id="ARBA00022989"/>
    </source>
</evidence>
<dbReference type="InterPro" id="IPR000725">
    <property type="entry name" value="Olfact_rcpt"/>
</dbReference>
<accession>A0A8J0QLF8</accession>
<keyword evidence="7 13" id="KW-0297">G-protein coupled receptor</keyword>
<keyword evidence="11" id="KW-0325">Glycoprotein</keyword>
<keyword evidence="2 14" id="KW-1003">Cell membrane</keyword>
<keyword evidence="16" id="KW-1185">Reference proteome</keyword>
<evidence type="ECO:0000256" key="5">
    <source>
        <dbReference type="ARBA" id="ARBA00022725"/>
    </source>
</evidence>
<evidence type="ECO:0000256" key="7">
    <source>
        <dbReference type="ARBA" id="ARBA00023040"/>
    </source>
</evidence>
<keyword evidence="4 13" id="KW-0812">Transmembrane</keyword>
<evidence type="ECO:0000256" key="2">
    <source>
        <dbReference type="ARBA" id="ARBA00022475"/>
    </source>
</evidence>
<sequence>MVQGWKLPSLSKTDNKTGIPEFRILGFQISYDKRLLLFIIFLIVYIMILTGNLLIIILVSTSHRLQYPMYILLSNLSASEILFTSCIIPNMLYIILADGCTMSYAGCLTQFYVYGSLISTECFLLAVMSYDRYLAICNPLHYNSLMNSNICVQLALWSWLMGFLLSVATMVFVTDITFCGDNVINHFLCDFAPLLKLACSDISRVELQVFILSCSIIICPFVFIVLTYVSILRTIYSIPATTRKKTFSTCSSHLTVVSIYYGTLMFMYSAPSVNVFHDANKILSLLYIIVTPLFNPIIYSLRNYEIQQILKKYLTVIRSMKWPEIFL</sequence>
<dbReference type="Xenbase" id="XB-GENE-29083863">
    <property type="gene designation" value="LOC100497780"/>
</dbReference>
<evidence type="ECO:0000256" key="4">
    <source>
        <dbReference type="ARBA" id="ARBA00022692"/>
    </source>
</evidence>
<dbReference type="Pfam" id="PF13853">
    <property type="entry name" value="7tm_4"/>
    <property type="match status" value="1"/>
</dbReference>
<evidence type="ECO:0000259" key="15">
    <source>
        <dbReference type="PROSITE" id="PS50262"/>
    </source>
</evidence>
<keyword evidence="6 14" id="KW-1133">Transmembrane helix</keyword>
<dbReference type="InterPro" id="IPR000276">
    <property type="entry name" value="GPCR_Rhodpsn"/>
</dbReference>
<dbReference type="GO" id="GO:0004930">
    <property type="term" value="F:G protein-coupled receptor activity"/>
    <property type="evidence" value="ECO:0007669"/>
    <property type="project" value="UniProtKB-KW"/>
</dbReference>
<feature type="domain" description="G-protein coupled receptors family 1 profile" evidence="15">
    <location>
        <begin position="51"/>
        <end position="299"/>
    </location>
</feature>
<protein>
    <recommendedName>
        <fullName evidence="14">Olfactory receptor</fullName>
    </recommendedName>
</protein>
<dbReference type="OMA" id="LMFMYSA"/>
<feature type="transmembrane region" description="Helical" evidence="14">
    <location>
        <begin position="35"/>
        <end position="60"/>
    </location>
</feature>
<dbReference type="PROSITE" id="PS00237">
    <property type="entry name" value="G_PROTEIN_RECEP_F1_1"/>
    <property type="match status" value="1"/>
</dbReference>
<comment type="subcellular location">
    <subcellularLocation>
        <location evidence="1 14">Cell membrane</location>
        <topology evidence="1 14">Multi-pass membrane protein</topology>
    </subcellularLocation>
</comment>
<dbReference type="GO" id="GO:0004984">
    <property type="term" value="F:olfactory receptor activity"/>
    <property type="evidence" value="ECO:0007669"/>
    <property type="project" value="InterPro"/>
</dbReference>
<evidence type="ECO:0000313" key="18">
    <source>
        <dbReference type="Xenbase" id="XB-GENE-29083863"/>
    </source>
</evidence>
<dbReference type="FunFam" id="1.20.1070.10:FF:000010">
    <property type="entry name" value="Olfactory receptor"/>
    <property type="match status" value="1"/>
</dbReference>
<evidence type="ECO:0000256" key="10">
    <source>
        <dbReference type="ARBA" id="ARBA00023170"/>
    </source>
</evidence>
<evidence type="ECO:0000256" key="14">
    <source>
        <dbReference type="RuleBase" id="RU363047"/>
    </source>
</evidence>
<evidence type="ECO:0000313" key="16">
    <source>
        <dbReference type="Proteomes" id="UP000008143"/>
    </source>
</evidence>
<dbReference type="Gene3D" id="1.20.1070.10">
    <property type="entry name" value="Rhodopsin 7-helix transmembrane proteins"/>
    <property type="match status" value="1"/>
</dbReference>
<dbReference type="Proteomes" id="UP000008143">
    <property type="component" value="Chromosome 1"/>
</dbReference>
<keyword evidence="5 14" id="KW-0552">Olfaction</keyword>
<feature type="transmembrane region" description="Helical" evidence="14">
    <location>
        <begin position="210"/>
        <end position="231"/>
    </location>
</feature>
<keyword evidence="12 13" id="KW-0807">Transducer</keyword>
<dbReference type="InterPro" id="IPR017452">
    <property type="entry name" value="GPCR_Rhodpsn_7TM"/>
</dbReference>
<comment type="similarity">
    <text evidence="13">Belongs to the G-protein coupled receptor 1 family.</text>
</comment>
<organism evidence="16 17">
    <name type="scientific">Xenopus tropicalis</name>
    <name type="common">Western clawed frog</name>
    <name type="synonym">Silurana tropicalis</name>
    <dbReference type="NCBI Taxonomy" id="8364"/>
    <lineage>
        <taxon>Eukaryota</taxon>
        <taxon>Metazoa</taxon>
        <taxon>Chordata</taxon>
        <taxon>Craniata</taxon>
        <taxon>Vertebrata</taxon>
        <taxon>Euteleostomi</taxon>
        <taxon>Amphibia</taxon>
        <taxon>Batrachia</taxon>
        <taxon>Anura</taxon>
        <taxon>Pipoidea</taxon>
        <taxon>Pipidae</taxon>
        <taxon>Xenopodinae</taxon>
        <taxon>Xenopus</taxon>
        <taxon>Silurana</taxon>
    </lineage>
</organism>
<feature type="transmembrane region" description="Helical" evidence="14">
    <location>
        <begin position="252"/>
        <end position="270"/>
    </location>
</feature>
<dbReference type="AlphaFoldDB" id="A0A8J0QLF8"/>
<dbReference type="PROSITE" id="PS50262">
    <property type="entry name" value="G_PROTEIN_RECEP_F1_2"/>
    <property type="match status" value="1"/>
</dbReference>
<dbReference type="InterPro" id="IPR050939">
    <property type="entry name" value="Olfactory_GPCR1"/>
</dbReference>
<gene>
    <name evidence="17 18" type="primary">LOC100497780</name>
</gene>
<feature type="transmembrane region" description="Helical" evidence="14">
    <location>
        <begin position="150"/>
        <end position="173"/>
    </location>
</feature>
<keyword evidence="10 13" id="KW-0675">Receptor</keyword>
<evidence type="ECO:0000256" key="1">
    <source>
        <dbReference type="ARBA" id="ARBA00004651"/>
    </source>
</evidence>
<dbReference type="AGR" id="Xenbase:XB-GENE-29083863"/>